<keyword evidence="2" id="KW-1185">Reference proteome</keyword>
<dbReference type="EMBL" id="MU971358">
    <property type="protein sequence ID" value="KAK9238288.1"/>
    <property type="molecule type" value="Genomic_DNA"/>
</dbReference>
<accession>A0ACC3T303</accession>
<evidence type="ECO:0000313" key="2">
    <source>
        <dbReference type="Proteomes" id="UP001433508"/>
    </source>
</evidence>
<sequence>MDVEKHIMSQQQEPARFLSRHDEVLYRPEEICILGETTADRQNNTGLVVGDQGKRAYVCRPEPYSSEVQRVKPFLSQVRSDIEAIPAPRSEQSLIGKEVFNIMLVTAVAVAVLNTLYTYNKAFNVEPGSSAKTTSELAAFYLLICVAIFVTFYGGAAIWANANAGGRDDS</sequence>
<organism evidence="1 2">
    <name type="scientific">Lipomyces kononenkoae</name>
    <name type="common">Yeast</name>
    <dbReference type="NCBI Taxonomy" id="34357"/>
    <lineage>
        <taxon>Eukaryota</taxon>
        <taxon>Fungi</taxon>
        <taxon>Dikarya</taxon>
        <taxon>Ascomycota</taxon>
        <taxon>Saccharomycotina</taxon>
        <taxon>Lipomycetes</taxon>
        <taxon>Lipomycetales</taxon>
        <taxon>Lipomycetaceae</taxon>
        <taxon>Lipomyces</taxon>
    </lineage>
</organism>
<gene>
    <name evidence="1" type="ORF">V1525DRAFT_401613</name>
</gene>
<protein>
    <submittedName>
        <fullName evidence="1">Uncharacterized protein</fullName>
    </submittedName>
</protein>
<reference evidence="2" key="1">
    <citation type="journal article" date="2024" name="Front. Bioeng. Biotechnol.">
        <title>Genome-scale model development and genomic sequencing of the oleaginous clade Lipomyces.</title>
        <authorList>
            <person name="Czajka J.J."/>
            <person name="Han Y."/>
            <person name="Kim J."/>
            <person name="Mondo S.J."/>
            <person name="Hofstad B.A."/>
            <person name="Robles A."/>
            <person name="Haridas S."/>
            <person name="Riley R."/>
            <person name="LaButti K."/>
            <person name="Pangilinan J."/>
            <person name="Andreopoulos W."/>
            <person name="Lipzen A."/>
            <person name="Yan J."/>
            <person name="Wang M."/>
            <person name="Ng V."/>
            <person name="Grigoriev I.V."/>
            <person name="Spatafora J.W."/>
            <person name="Magnuson J.K."/>
            <person name="Baker S.E."/>
            <person name="Pomraning K.R."/>
        </authorList>
    </citation>
    <scope>NUCLEOTIDE SEQUENCE [LARGE SCALE GENOMIC DNA]</scope>
    <source>
        <strain evidence="2">CBS 7786</strain>
    </source>
</reference>
<proteinExistence type="predicted"/>
<evidence type="ECO:0000313" key="1">
    <source>
        <dbReference type="EMBL" id="KAK9238288.1"/>
    </source>
</evidence>
<comment type="caution">
    <text evidence="1">The sequence shown here is derived from an EMBL/GenBank/DDBJ whole genome shotgun (WGS) entry which is preliminary data.</text>
</comment>
<dbReference type="Proteomes" id="UP001433508">
    <property type="component" value="Unassembled WGS sequence"/>
</dbReference>
<name>A0ACC3T303_LIPKO</name>